<accession>A0A101M4F5</accession>
<proteinExistence type="predicted"/>
<keyword evidence="2" id="KW-0496">Mitochondrion</keyword>
<comment type="caution">
    <text evidence="2">The sequence shown here is derived from an EMBL/GenBank/DDBJ whole genome shotgun (WGS) entry which is preliminary data.</text>
</comment>
<evidence type="ECO:0000256" key="1">
    <source>
        <dbReference type="SAM" id="MobiDB-lite"/>
    </source>
</evidence>
<feature type="region of interest" description="Disordered" evidence="1">
    <location>
        <begin position="1"/>
        <end position="33"/>
    </location>
</feature>
<sequence length="134" mass="15206">MEMLSQKFSEEAIASSTGRERKREKRLISSSRPQDLQVSHICYADDVLVFADCSIRNARSLNSINRAKCSITFSASRAGIKRGVLEILRFQEVQLPIKDVGLPLISSRIKYSDSIPLLEKSFKRIGNWKARFLS</sequence>
<dbReference type="EMBL" id="LKAM01000001">
    <property type="protein sequence ID" value="KUM50717.1"/>
    <property type="molecule type" value="Genomic_DNA"/>
</dbReference>
<evidence type="ECO:0000313" key="2">
    <source>
        <dbReference type="EMBL" id="KUM50717.1"/>
    </source>
</evidence>
<organism evidence="2">
    <name type="scientific">Picea glauca</name>
    <name type="common">White spruce</name>
    <name type="synonym">Pinus glauca</name>
    <dbReference type="NCBI Taxonomy" id="3330"/>
    <lineage>
        <taxon>Eukaryota</taxon>
        <taxon>Viridiplantae</taxon>
        <taxon>Streptophyta</taxon>
        <taxon>Embryophyta</taxon>
        <taxon>Tracheophyta</taxon>
        <taxon>Spermatophyta</taxon>
        <taxon>Pinopsida</taxon>
        <taxon>Pinidae</taxon>
        <taxon>Conifers I</taxon>
        <taxon>Pinales</taxon>
        <taxon>Pinaceae</taxon>
        <taxon>Picea</taxon>
    </lineage>
</organism>
<name>A0A101M4F5_PICGL</name>
<gene>
    <name evidence="2" type="ORF">ABT39_MTgene561</name>
</gene>
<evidence type="ECO:0008006" key="3">
    <source>
        <dbReference type="Google" id="ProtNLM"/>
    </source>
</evidence>
<dbReference type="AlphaFoldDB" id="A0A101M4F5"/>
<protein>
    <recommendedName>
        <fullName evidence="3">Reverse transcriptase domain-containing protein</fullName>
    </recommendedName>
</protein>
<reference evidence="2" key="1">
    <citation type="journal article" date="2015" name="Genome Biol. Evol.">
        <title>Organellar Genomes of White Spruce (Picea glauca): Assembly and Annotation.</title>
        <authorList>
            <person name="Jackman S.D."/>
            <person name="Warren R.L."/>
            <person name="Gibb E.A."/>
            <person name="Vandervalk B.P."/>
            <person name="Mohamadi H."/>
            <person name="Chu J."/>
            <person name="Raymond A."/>
            <person name="Pleasance S."/>
            <person name="Coope R."/>
            <person name="Wildung M.R."/>
            <person name="Ritland C.E."/>
            <person name="Bousquet J."/>
            <person name="Jones S.J."/>
            <person name="Bohlmann J."/>
            <person name="Birol I."/>
        </authorList>
    </citation>
    <scope>NUCLEOTIDE SEQUENCE [LARGE SCALE GENOMIC DNA]</scope>
    <source>
        <tissue evidence="2">Flushing bud</tissue>
    </source>
</reference>
<geneLocation type="mitochondrion" evidence="2"/>